<reference evidence="1 2" key="1">
    <citation type="submission" date="2019-03" db="EMBL/GenBank/DDBJ databases">
        <title>Single cell metagenomics reveals metabolic interactions within the superorganism composed of flagellate Streblomastix strix and complex community of Bacteroidetes bacteria on its surface.</title>
        <authorList>
            <person name="Treitli S.C."/>
            <person name="Kolisko M."/>
            <person name="Husnik F."/>
            <person name="Keeling P."/>
            <person name="Hampl V."/>
        </authorList>
    </citation>
    <scope>NUCLEOTIDE SEQUENCE [LARGE SCALE GENOMIC DNA]</scope>
    <source>
        <strain evidence="1">ST1C</strain>
    </source>
</reference>
<name>A0A5J4WGA9_9EUKA</name>
<accession>A0A5J4WGA9</accession>
<protein>
    <submittedName>
        <fullName evidence="1">Uncharacterized protein</fullName>
    </submittedName>
</protein>
<sequence>MRFSMASFTSDAVMGSQDHIQRGCGLRGQHYGYISSGADGGMFYLNSNSPIFGGRKNILFIADDTTLVFNIL</sequence>
<dbReference type="Proteomes" id="UP000324800">
    <property type="component" value="Unassembled WGS sequence"/>
</dbReference>
<proteinExistence type="predicted"/>
<evidence type="ECO:0000313" key="1">
    <source>
        <dbReference type="EMBL" id="KAA6393673.1"/>
    </source>
</evidence>
<evidence type="ECO:0000313" key="2">
    <source>
        <dbReference type="Proteomes" id="UP000324800"/>
    </source>
</evidence>
<comment type="caution">
    <text evidence="1">The sequence shown here is derived from an EMBL/GenBank/DDBJ whole genome shotgun (WGS) entry which is preliminary data.</text>
</comment>
<gene>
    <name evidence="1" type="ORF">EZS28_010799</name>
</gene>
<dbReference type="AlphaFoldDB" id="A0A5J4WGA9"/>
<dbReference type="EMBL" id="SNRW01002169">
    <property type="protein sequence ID" value="KAA6393673.1"/>
    <property type="molecule type" value="Genomic_DNA"/>
</dbReference>
<organism evidence="1 2">
    <name type="scientific">Streblomastix strix</name>
    <dbReference type="NCBI Taxonomy" id="222440"/>
    <lineage>
        <taxon>Eukaryota</taxon>
        <taxon>Metamonada</taxon>
        <taxon>Preaxostyla</taxon>
        <taxon>Oxymonadida</taxon>
        <taxon>Streblomastigidae</taxon>
        <taxon>Streblomastix</taxon>
    </lineage>
</organism>